<dbReference type="PANTHER" id="PTHR43194">
    <property type="entry name" value="HYDROLASE ALPHA/BETA FOLD FAMILY"/>
    <property type="match status" value="1"/>
</dbReference>
<dbReference type="Proteomes" id="UP000280819">
    <property type="component" value="Unassembled WGS sequence"/>
</dbReference>
<protein>
    <submittedName>
        <fullName evidence="2">Alpha/beta hydrolase</fullName>
    </submittedName>
</protein>
<keyword evidence="2" id="KW-0378">Hydrolase</keyword>
<dbReference type="RefSeq" id="WP_124843890.1">
    <property type="nucleotide sequence ID" value="NZ_JAUNKP010000003.1"/>
</dbReference>
<dbReference type="PANTHER" id="PTHR43194:SF2">
    <property type="entry name" value="PEROXISOMAL MEMBRANE PROTEIN LPX1"/>
    <property type="match status" value="1"/>
</dbReference>
<dbReference type="GO" id="GO:0016787">
    <property type="term" value="F:hydrolase activity"/>
    <property type="evidence" value="ECO:0007669"/>
    <property type="project" value="UniProtKB-KW"/>
</dbReference>
<gene>
    <name evidence="2" type="ORF">EII34_05885</name>
</gene>
<dbReference type="Gene3D" id="3.40.50.1820">
    <property type="entry name" value="alpha/beta hydrolase"/>
    <property type="match status" value="2"/>
</dbReference>
<accession>A0A3P1T8B8</accession>
<dbReference type="InterPro" id="IPR050228">
    <property type="entry name" value="Carboxylesterase_BioH"/>
</dbReference>
<name>A0A3P1T8B8_9ACTN</name>
<feature type="domain" description="AB hydrolase-1" evidence="1">
    <location>
        <begin position="26"/>
        <end position="171"/>
    </location>
</feature>
<dbReference type="EMBL" id="RQZG01000005">
    <property type="protein sequence ID" value="RRD05737.1"/>
    <property type="molecule type" value="Genomic_DNA"/>
</dbReference>
<comment type="caution">
    <text evidence="2">The sequence shown here is derived from an EMBL/GenBank/DDBJ whole genome shotgun (WGS) entry which is preliminary data.</text>
</comment>
<dbReference type="Pfam" id="PF00561">
    <property type="entry name" value="Abhydrolase_1"/>
    <property type="match status" value="1"/>
</dbReference>
<dbReference type="SUPFAM" id="SSF53474">
    <property type="entry name" value="alpha/beta-Hydrolases"/>
    <property type="match status" value="2"/>
</dbReference>
<sequence>MRTRVLEIDGLQVVARIHGSGPQTYVLVHGLGMSSYYFRPLAERLARRGTVVSVNLPGFGPTRDPDKTLRIGQFARVAHQATDRLGLGPAVWVGHSMGTQIVTEVALQRPDLVQRLVLLAPVVNEAEKNFLTVCLRFTQAAVHETLPSVFATARAFLRAGPRYVAEMVPALLNHPLSRRLAQVSCPVVLVVGEKDALTPPDWVARLRQCNPGTTSHTVFGASHQMMHTHADETVAVIAADETPPWRPRLRQLTGELLRGLRPGRRIRSTPSGSPVLLLHGLLERPGHLWRLADHLGAHGHRVITVPGLGWNIGSLERGWRAALEALGEHRDVVVVAHSKGGLIGKRLLLEAGDQVRGMVTVATPFQGSVLATGFSRTPLLRRTPLGLFDPEGDELRALAADADVDHRIVSLIPTRDPIIPDGSHLAGATNVTLPQVGHFAPLQDEEVWALIRHHVTRLAEHSPGGG</sequence>
<organism evidence="2 3">
    <name type="scientific">Arachnia propionica</name>
    <dbReference type="NCBI Taxonomy" id="1750"/>
    <lineage>
        <taxon>Bacteria</taxon>
        <taxon>Bacillati</taxon>
        <taxon>Actinomycetota</taxon>
        <taxon>Actinomycetes</taxon>
        <taxon>Propionibacteriales</taxon>
        <taxon>Propionibacteriaceae</taxon>
        <taxon>Arachnia</taxon>
    </lineage>
</organism>
<evidence type="ECO:0000313" key="3">
    <source>
        <dbReference type="Proteomes" id="UP000280819"/>
    </source>
</evidence>
<dbReference type="InterPro" id="IPR000073">
    <property type="entry name" value="AB_hydrolase_1"/>
</dbReference>
<evidence type="ECO:0000313" key="2">
    <source>
        <dbReference type="EMBL" id="RRD05737.1"/>
    </source>
</evidence>
<dbReference type="OrthoDB" id="9770427at2"/>
<dbReference type="AlphaFoldDB" id="A0A3P1T8B8"/>
<proteinExistence type="predicted"/>
<evidence type="ECO:0000259" key="1">
    <source>
        <dbReference type="Pfam" id="PF00561"/>
    </source>
</evidence>
<reference evidence="2 3" key="1">
    <citation type="submission" date="2018-11" db="EMBL/GenBank/DDBJ databases">
        <title>Genomes From Bacteria Associated with the Canine Oral Cavity: a Test Case for Automated Genome-Based Taxonomic Assignment.</title>
        <authorList>
            <person name="Coil D.A."/>
            <person name="Jospin G."/>
            <person name="Darling A.E."/>
            <person name="Wallis C."/>
            <person name="Davis I.J."/>
            <person name="Harris S."/>
            <person name="Eisen J.A."/>
            <person name="Holcombe L.J."/>
            <person name="O'Flynn C."/>
        </authorList>
    </citation>
    <scope>NUCLEOTIDE SEQUENCE [LARGE SCALE GENOMIC DNA]</scope>
    <source>
        <strain evidence="2 3">OH887_COT-365</strain>
    </source>
</reference>
<dbReference type="InterPro" id="IPR029058">
    <property type="entry name" value="AB_hydrolase_fold"/>
</dbReference>